<evidence type="ECO:0000256" key="1">
    <source>
        <dbReference type="SAM" id="MobiDB-lite"/>
    </source>
</evidence>
<organism evidence="2 3">
    <name type="scientific">Phialemonium thermophilum</name>
    <dbReference type="NCBI Taxonomy" id="223376"/>
    <lineage>
        <taxon>Eukaryota</taxon>
        <taxon>Fungi</taxon>
        <taxon>Dikarya</taxon>
        <taxon>Ascomycota</taxon>
        <taxon>Pezizomycotina</taxon>
        <taxon>Sordariomycetes</taxon>
        <taxon>Sordariomycetidae</taxon>
        <taxon>Cephalothecales</taxon>
        <taxon>Cephalothecaceae</taxon>
        <taxon>Phialemonium</taxon>
    </lineage>
</organism>
<sequence length="99" mass="10803">MHQTQCHVVQAREKSPRPHPMLSKQAEFRRGNGGECCSLLRGITRPFANGTGTKELFPCSAYAAGDMATMMEFRIVRQAPTEAIVKEASATLPATPKAE</sequence>
<accession>A0ABR3VTV8</accession>
<evidence type="ECO:0000313" key="2">
    <source>
        <dbReference type="EMBL" id="KAL1845112.1"/>
    </source>
</evidence>
<name>A0ABR3VTV8_9PEZI</name>
<comment type="caution">
    <text evidence="2">The sequence shown here is derived from an EMBL/GenBank/DDBJ whole genome shotgun (WGS) entry which is preliminary data.</text>
</comment>
<protein>
    <submittedName>
        <fullName evidence="2">Uncharacterized protein</fullName>
    </submittedName>
</protein>
<feature type="region of interest" description="Disordered" evidence="1">
    <location>
        <begin position="1"/>
        <end position="23"/>
    </location>
</feature>
<gene>
    <name evidence="2" type="ORF">VTK73DRAFT_1099</name>
</gene>
<keyword evidence="3" id="KW-1185">Reference proteome</keyword>
<dbReference type="EMBL" id="JAZHXJ010001256">
    <property type="protein sequence ID" value="KAL1845112.1"/>
    <property type="molecule type" value="Genomic_DNA"/>
</dbReference>
<evidence type="ECO:0000313" key="3">
    <source>
        <dbReference type="Proteomes" id="UP001586593"/>
    </source>
</evidence>
<dbReference type="Proteomes" id="UP001586593">
    <property type="component" value="Unassembled WGS sequence"/>
</dbReference>
<proteinExistence type="predicted"/>
<reference evidence="2 3" key="1">
    <citation type="journal article" date="2024" name="Commun. Biol.">
        <title>Comparative genomic analysis of thermophilic fungi reveals convergent evolutionary adaptations and gene losses.</title>
        <authorList>
            <person name="Steindorff A.S."/>
            <person name="Aguilar-Pontes M.V."/>
            <person name="Robinson A.J."/>
            <person name="Andreopoulos B."/>
            <person name="LaButti K."/>
            <person name="Kuo A."/>
            <person name="Mondo S."/>
            <person name="Riley R."/>
            <person name="Otillar R."/>
            <person name="Haridas S."/>
            <person name="Lipzen A."/>
            <person name="Grimwood J."/>
            <person name="Schmutz J."/>
            <person name="Clum A."/>
            <person name="Reid I.D."/>
            <person name="Moisan M.C."/>
            <person name="Butler G."/>
            <person name="Nguyen T.T.M."/>
            <person name="Dewar K."/>
            <person name="Conant G."/>
            <person name="Drula E."/>
            <person name="Henrissat B."/>
            <person name="Hansel C."/>
            <person name="Singer S."/>
            <person name="Hutchinson M.I."/>
            <person name="de Vries R.P."/>
            <person name="Natvig D.O."/>
            <person name="Powell A.J."/>
            <person name="Tsang A."/>
            <person name="Grigoriev I.V."/>
        </authorList>
    </citation>
    <scope>NUCLEOTIDE SEQUENCE [LARGE SCALE GENOMIC DNA]</scope>
    <source>
        <strain evidence="2 3">ATCC 24622</strain>
    </source>
</reference>